<keyword evidence="3" id="KW-0378">Hydrolase</keyword>
<dbReference type="RefSeq" id="WP_377732898.1">
    <property type="nucleotide sequence ID" value="NZ_JBHSRI010000004.1"/>
</dbReference>
<dbReference type="Proteomes" id="UP001596170">
    <property type="component" value="Unassembled WGS sequence"/>
</dbReference>
<accession>A0ABW1L6F3</accession>
<comment type="similarity">
    <text evidence="1">Belongs to the carbon-nitrogen hydrolase superfamily. NIT1/NIT2 family.</text>
</comment>
<dbReference type="SUPFAM" id="SSF56317">
    <property type="entry name" value="Carbon-nitrogen hydrolase"/>
    <property type="match status" value="1"/>
</dbReference>
<dbReference type="Pfam" id="PF00795">
    <property type="entry name" value="CN_hydrolase"/>
    <property type="match status" value="1"/>
</dbReference>
<dbReference type="PANTHER" id="PTHR23088">
    <property type="entry name" value="NITRILASE-RELATED"/>
    <property type="match status" value="1"/>
</dbReference>
<organism evidence="3 4">
    <name type="scientific">Paenisporosarcina macmurdoensis</name>
    <dbReference type="NCBI Taxonomy" id="212659"/>
    <lineage>
        <taxon>Bacteria</taxon>
        <taxon>Bacillati</taxon>
        <taxon>Bacillota</taxon>
        <taxon>Bacilli</taxon>
        <taxon>Bacillales</taxon>
        <taxon>Caryophanaceae</taxon>
        <taxon>Paenisporosarcina</taxon>
    </lineage>
</organism>
<evidence type="ECO:0000256" key="1">
    <source>
        <dbReference type="ARBA" id="ARBA00010613"/>
    </source>
</evidence>
<protein>
    <submittedName>
        <fullName evidence="3">Carbon-nitrogen family hydrolase</fullName>
    </submittedName>
</protein>
<gene>
    <name evidence="3" type="ORF">ACFPYN_04925</name>
</gene>
<dbReference type="InterPro" id="IPR036526">
    <property type="entry name" value="C-N_Hydrolase_sf"/>
</dbReference>
<dbReference type="Gene3D" id="3.60.110.10">
    <property type="entry name" value="Carbon-nitrogen hydrolase"/>
    <property type="match status" value="1"/>
</dbReference>
<feature type="domain" description="CN hydrolase" evidence="2">
    <location>
        <begin position="1"/>
        <end position="237"/>
    </location>
</feature>
<dbReference type="InterPro" id="IPR001110">
    <property type="entry name" value="UPF0012_CS"/>
</dbReference>
<dbReference type="PANTHER" id="PTHR23088:SF27">
    <property type="entry name" value="DEAMINATED GLUTATHIONE AMIDASE"/>
    <property type="match status" value="1"/>
</dbReference>
<proteinExistence type="inferred from homology"/>
<sequence length="264" mass="30042">MKIACIQLDVAFADPEKNFHNVQTLIKKVVSEGAELVALPEMWNTAYALTELENLADIEGKRTKKFLSNLARTYHIHIVGGSVSTKKGANFYNTMYVYSNDGELVGEYDKAHLFRLMDEHLYLQAGNKENVFTLGSIQAGGVICYDLRFPEWLRAHALAGAKVLFVPAQWPSTRIDHWKILLQARAIENQCFVIAVNRIGSDPNNQFNGQSMIIAPWGKVLWTGTEHEEYAVIDVDFSEVEEVRTRIPVYEDRRPSLYQSLFEK</sequence>
<keyword evidence="4" id="KW-1185">Reference proteome</keyword>
<dbReference type="GO" id="GO:0016787">
    <property type="term" value="F:hydrolase activity"/>
    <property type="evidence" value="ECO:0007669"/>
    <property type="project" value="UniProtKB-KW"/>
</dbReference>
<dbReference type="CDD" id="cd07583">
    <property type="entry name" value="nitrilase_5"/>
    <property type="match status" value="1"/>
</dbReference>
<dbReference type="PROSITE" id="PS50263">
    <property type="entry name" value="CN_HYDROLASE"/>
    <property type="match status" value="1"/>
</dbReference>
<dbReference type="PROSITE" id="PS01227">
    <property type="entry name" value="UPF0012"/>
    <property type="match status" value="1"/>
</dbReference>
<reference evidence="4" key="1">
    <citation type="journal article" date="2019" name="Int. J. Syst. Evol. Microbiol.">
        <title>The Global Catalogue of Microorganisms (GCM) 10K type strain sequencing project: providing services to taxonomists for standard genome sequencing and annotation.</title>
        <authorList>
            <consortium name="The Broad Institute Genomics Platform"/>
            <consortium name="The Broad Institute Genome Sequencing Center for Infectious Disease"/>
            <person name="Wu L."/>
            <person name="Ma J."/>
        </authorList>
    </citation>
    <scope>NUCLEOTIDE SEQUENCE [LARGE SCALE GENOMIC DNA]</scope>
    <source>
        <strain evidence="4">CCUG 54527</strain>
    </source>
</reference>
<name>A0ABW1L6F3_9BACL</name>
<evidence type="ECO:0000313" key="3">
    <source>
        <dbReference type="EMBL" id="MFC6038796.1"/>
    </source>
</evidence>
<comment type="caution">
    <text evidence="3">The sequence shown here is derived from an EMBL/GenBank/DDBJ whole genome shotgun (WGS) entry which is preliminary data.</text>
</comment>
<evidence type="ECO:0000313" key="4">
    <source>
        <dbReference type="Proteomes" id="UP001596170"/>
    </source>
</evidence>
<dbReference type="EMBL" id="JBHSRI010000004">
    <property type="protein sequence ID" value="MFC6038796.1"/>
    <property type="molecule type" value="Genomic_DNA"/>
</dbReference>
<dbReference type="InterPro" id="IPR003010">
    <property type="entry name" value="C-N_Hydrolase"/>
</dbReference>
<evidence type="ECO:0000259" key="2">
    <source>
        <dbReference type="PROSITE" id="PS50263"/>
    </source>
</evidence>